<dbReference type="GO" id="GO:0005634">
    <property type="term" value="C:nucleus"/>
    <property type="evidence" value="ECO:0007669"/>
    <property type="project" value="TreeGrafter"/>
</dbReference>
<feature type="compositionally biased region" description="Basic and acidic residues" evidence="6">
    <location>
        <begin position="366"/>
        <end position="385"/>
    </location>
</feature>
<gene>
    <name evidence="9" type="ORF">Pcinc_004785</name>
    <name evidence="8" type="ORF">Pcinc_014178</name>
</gene>
<protein>
    <recommendedName>
        <fullName evidence="7">Protein kinase domain-containing protein</fullName>
    </recommendedName>
</protein>
<evidence type="ECO:0000313" key="9">
    <source>
        <dbReference type="EMBL" id="KAK3891342.1"/>
    </source>
</evidence>
<comment type="similarity">
    <text evidence="5">Belongs to the protein kinase superfamily. Ser/Thr protein kinase family. GCN2 subfamily.</text>
</comment>
<dbReference type="Proteomes" id="UP001286313">
    <property type="component" value="Unassembled WGS sequence"/>
</dbReference>
<evidence type="ECO:0000256" key="5">
    <source>
        <dbReference type="ARBA" id="ARBA00037982"/>
    </source>
</evidence>
<organism evidence="8 10">
    <name type="scientific">Petrolisthes cinctipes</name>
    <name type="common">Flat porcelain crab</name>
    <dbReference type="NCBI Taxonomy" id="88211"/>
    <lineage>
        <taxon>Eukaryota</taxon>
        <taxon>Metazoa</taxon>
        <taxon>Ecdysozoa</taxon>
        <taxon>Arthropoda</taxon>
        <taxon>Crustacea</taxon>
        <taxon>Multicrustacea</taxon>
        <taxon>Malacostraca</taxon>
        <taxon>Eumalacostraca</taxon>
        <taxon>Eucarida</taxon>
        <taxon>Decapoda</taxon>
        <taxon>Pleocyemata</taxon>
        <taxon>Anomura</taxon>
        <taxon>Galatheoidea</taxon>
        <taxon>Porcellanidae</taxon>
        <taxon>Petrolisthes</taxon>
    </lineage>
</organism>
<reference evidence="8" key="1">
    <citation type="submission" date="2023-10" db="EMBL/GenBank/DDBJ databases">
        <title>Genome assemblies of two species of porcelain crab, Petrolisthes cinctipes and Petrolisthes manimaculis (Anomura: Porcellanidae).</title>
        <authorList>
            <person name="Angst P."/>
        </authorList>
    </citation>
    <scope>NUCLEOTIDE SEQUENCE</scope>
    <source>
        <strain evidence="8">PB745_01</strain>
        <tissue evidence="8">Gill</tissue>
    </source>
</reference>
<dbReference type="InterPro" id="IPR011009">
    <property type="entry name" value="Kinase-like_dom_sf"/>
</dbReference>
<dbReference type="PROSITE" id="PS00108">
    <property type="entry name" value="PROTEIN_KINASE_ST"/>
    <property type="match status" value="1"/>
</dbReference>
<dbReference type="GO" id="GO:0005524">
    <property type="term" value="F:ATP binding"/>
    <property type="evidence" value="ECO:0007669"/>
    <property type="project" value="UniProtKB-KW"/>
</dbReference>
<evidence type="ECO:0000259" key="7">
    <source>
        <dbReference type="PROSITE" id="PS50011"/>
    </source>
</evidence>
<sequence length="401" mass="45486">MGVNVGAEEVRQEDQDTAWSETDEDLNLTRTYDDEKTDTLDLAKLGLPAAHILEEIEDYQFLGGGVNAEVFTVKYQGRLACLKEGRNDSITNCFRDEADILLEVGGAGGAPTLLAYATDAPLIVTTLCQGVQLRDWIHSQPPYMNTTNFLDLAKEVATNLRDIHYTDVIHNDIKDDNILVYFTDGRPKINIIDFGLATKIGYPVYFIYNTPEVYYRFPWYAPEVFYGKTTNYRSDVYSLGVLFHNILRVLSEEECLTFQPPWDLINLLDHMTHYDWIKRPSMYEVKGGEKENGEEIGGEEENGEEESGEIQEAGEEGEYGEEENRDGENGEKKKGKENGEKKNGKEDGEIEKDGEKEKGEEDGEIERDGEKEKGEEYGETEKDGENREEEGGEKPNWEEMG</sequence>
<dbReference type="GO" id="GO:0004672">
    <property type="term" value="F:protein kinase activity"/>
    <property type="evidence" value="ECO:0007669"/>
    <property type="project" value="InterPro"/>
</dbReference>
<feature type="domain" description="Protein kinase" evidence="7">
    <location>
        <begin position="56"/>
        <end position="401"/>
    </location>
</feature>
<evidence type="ECO:0000256" key="3">
    <source>
        <dbReference type="ARBA" id="ARBA00022777"/>
    </source>
</evidence>
<evidence type="ECO:0000256" key="1">
    <source>
        <dbReference type="ARBA" id="ARBA00022679"/>
    </source>
</evidence>
<dbReference type="PROSITE" id="PS50011">
    <property type="entry name" value="PROTEIN_KINASE_DOM"/>
    <property type="match status" value="1"/>
</dbReference>
<evidence type="ECO:0000256" key="2">
    <source>
        <dbReference type="ARBA" id="ARBA00022741"/>
    </source>
</evidence>
<feature type="region of interest" description="Disordered" evidence="6">
    <location>
        <begin position="286"/>
        <end position="401"/>
    </location>
</feature>
<dbReference type="Pfam" id="PF00069">
    <property type="entry name" value="Pkinase"/>
    <property type="match status" value="1"/>
</dbReference>
<dbReference type="Gene3D" id="1.10.510.10">
    <property type="entry name" value="Transferase(Phosphotransferase) domain 1"/>
    <property type="match status" value="1"/>
</dbReference>
<keyword evidence="2" id="KW-0547">Nucleotide-binding</keyword>
<keyword evidence="10" id="KW-1185">Reference proteome</keyword>
<dbReference type="EMBL" id="JAWQEG010001220">
    <property type="protein sequence ID" value="KAK3881403.1"/>
    <property type="molecule type" value="Genomic_DNA"/>
</dbReference>
<name>A0AAE1G0Y7_PETCI</name>
<feature type="compositionally biased region" description="Basic and acidic residues" evidence="6">
    <location>
        <begin position="392"/>
        <end position="401"/>
    </location>
</feature>
<evidence type="ECO:0000313" key="10">
    <source>
        <dbReference type="Proteomes" id="UP001286313"/>
    </source>
</evidence>
<keyword evidence="3" id="KW-0418">Kinase</keyword>
<feature type="compositionally biased region" description="Acidic residues" evidence="6">
    <location>
        <begin position="294"/>
        <end position="325"/>
    </location>
</feature>
<dbReference type="EMBL" id="JAWQEG010000352">
    <property type="protein sequence ID" value="KAK3891342.1"/>
    <property type="molecule type" value="Genomic_DNA"/>
</dbReference>
<proteinExistence type="inferred from homology"/>
<evidence type="ECO:0000256" key="6">
    <source>
        <dbReference type="SAM" id="MobiDB-lite"/>
    </source>
</evidence>
<comment type="caution">
    <text evidence="8">The sequence shown here is derived from an EMBL/GenBank/DDBJ whole genome shotgun (WGS) entry which is preliminary data.</text>
</comment>
<feature type="region of interest" description="Disordered" evidence="6">
    <location>
        <begin position="1"/>
        <end position="23"/>
    </location>
</feature>
<keyword evidence="1" id="KW-0808">Transferase</keyword>
<feature type="compositionally biased region" description="Basic and acidic residues" evidence="6">
    <location>
        <begin position="326"/>
        <end position="359"/>
    </location>
</feature>
<dbReference type="PANTHER" id="PTHR11042">
    <property type="entry name" value="EUKARYOTIC TRANSLATION INITIATION FACTOR 2-ALPHA KINASE EIF2-ALPHA KINASE -RELATED"/>
    <property type="match status" value="1"/>
</dbReference>
<dbReference type="SMART" id="SM00220">
    <property type="entry name" value="S_TKc"/>
    <property type="match status" value="1"/>
</dbReference>
<dbReference type="AlphaFoldDB" id="A0AAE1G0Y7"/>
<evidence type="ECO:0000313" key="8">
    <source>
        <dbReference type="EMBL" id="KAK3881403.1"/>
    </source>
</evidence>
<dbReference type="InterPro" id="IPR050339">
    <property type="entry name" value="CC_SR_Kinase"/>
</dbReference>
<dbReference type="InterPro" id="IPR000719">
    <property type="entry name" value="Prot_kinase_dom"/>
</dbReference>
<keyword evidence="4" id="KW-0067">ATP-binding</keyword>
<dbReference type="SUPFAM" id="SSF56112">
    <property type="entry name" value="Protein kinase-like (PK-like)"/>
    <property type="match status" value="1"/>
</dbReference>
<dbReference type="CDD" id="cd00180">
    <property type="entry name" value="PKc"/>
    <property type="match status" value="1"/>
</dbReference>
<evidence type="ECO:0000256" key="4">
    <source>
        <dbReference type="ARBA" id="ARBA00022840"/>
    </source>
</evidence>
<dbReference type="InterPro" id="IPR008271">
    <property type="entry name" value="Ser/Thr_kinase_AS"/>
</dbReference>
<dbReference type="GO" id="GO:0005737">
    <property type="term" value="C:cytoplasm"/>
    <property type="evidence" value="ECO:0007669"/>
    <property type="project" value="TreeGrafter"/>
</dbReference>
<accession>A0AAE1G0Y7</accession>